<dbReference type="PANTHER" id="PTHR10938:SF4">
    <property type="entry name" value="TRANSLATION INITIATION FACTOR IF3-1, MITOCHONDRIAL"/>
    <property type="match status" value="1"/>
</dbReference>
<dbReference type="GO" id="GO:0043022">
    <property type="term" value="F:ribosome binding"/>
    <property type="evidence" value="ECO:0007669"/>
    <property type="project" value="TreeGrafter"/>
</dbReference>
<name>A0AA39W6Q0_ACESA</name>
<keyword evidence="2" id="KW-1185">Reference proteome</keyword>
<proteinExistence type="predicted"/>
<protein>
    <submittedName>
        <fullName evidence="1">Uncharacterized protein</fullName>
    </submittedName>
</protein>
<reference evidence="1" key="1">
    <citation type="journal article" date="2022" name="Plant J.">
        <title>Strategies of tolerance reflected in two North American maple genomes.</title>
        <authorList>
            <person name="McEvoy S.L."/>
            <person name="Sezen U.U."/>
            <person name="Trouern-Trend A."/>
            <person name="McMahon S.M."/>
            <person name="Schaberg P.G."/>
            <person name="Yang J."/>
            <person name="Wegrzyn J.L."/>
            <person name="Swenson N.G."/>
        </authorList>
    </citation>
    <scope>NUCLEOTIDE SEQUENCE</scope>
    <source>
        <strain evidence="1">NS2018</strain>
    </source>
</reference>
<comment type="caution">
    <text evidence="1">The sequence shown here is derived from an EMBL/GenBank/DDBJ whole genome shotgun (WGS) entry which is preliminary data.</text>
</comment>
<accession>A0AA39W6Q0</accession>
<evidence type="ECO:0000313" key="2">
    <source>
        <dbReference type="Proteomes" id="UP001168877"/>
    </source>
</evidence>
<reference evidence="1" key="2">
    <citation type="submission" date="2023-06" db="EMBL/GenBank/DDBJ databases">
        <authorList>
            <person name="Swenson N.G."/>
            <person name="Wegrzyn J.L."/>
            <person name="Mcevoy S.L."/>
        </authorList>
    </citation>
    <scope>NUCLEOTIDE SEQUENCE</scope>
    <source>
        <strain evidence="1">NS2018</strain>
        <tissue evidence="1">Leaf</tissue>
    </source>
</reference>
<dbReference type="EMBL" id="JAUESC010000002">
    <property type="protein sequence ID" value="KAK0603671.1"/>
    <property type="molecule type" value="Genomic_DNA"/>
</dbReference>
<dbReference type="AlphaFoldDB" id="A0AA39W6Q0"/>
<dbReference type="GO" id="GO:0003743">
    <property type="term" value="F:translation initiation factor activity"/>
    <property type="evidence" value="ECO:0007669"/>
    <property type="project" value="InterPro"/>
</dbReference>
<gene>
    <name evidence="1" type="ORF">LWI29_007361</name>
</gene>
<dbReference type="GO" id="GO:0032790">
    <property type="term" value="P:ribosome disassembly"/>
    <property type="evidence" value="ECO:0007669"/>
    <property type="project" value="TreeGrafter"/>
</dbReference>
<sequence length="346" mass="39620">MEETIKGFSDGKAEMMSKIEMLDEVMVGECTEFGNANESLDLFVRSPLDTIVGDSVHFAEPVNDYCAEKNYKTIPKYKPTLPKCRSTTLIDMMQFVSDWFDYEKSENTFCNELGDRVADCDNSVQEKLVDCFDVVKNEEENDKLEFSISEVYRVKCMALPMSKKEEQAEDLGGYLSRLFVLIKDISIVKNGPHVEKRQAYAITRHVKFGPSKKGGAKKLKALGDASFVVRKASTSSPTIDPCLENEDQTFGQIVASMKFKCPHHPTYVAMYEYICDSLNPAKCIQLIKPDCEGCIEEEDEFLMAWNKILDEYDAHENSWLKIIFVIRVKWVYAYVRHEWYTGMNTT</sequence>
<organism evidence="1 2">
    <name type="scientific">Acer saccharum</name>
    <name type="common">Sugar maple</name>
    <dbReference type="NCBI Taxonomy" id="4024"/>
    <lineage>
        <taxon>Eukaryota</taxon>
        <taxon>Viridiplantae</taxon>
        <taxon>Streptophyta</taxon>
        <taxon>Embryophyta</taxon>
        <taxon>Tracheophyta</taxon>
        <taxon>Spermatophyta</taxon>
        <taxon>Magnoliopsida</taxon>
        <taxon>eudicotyledons</taxon>
        <taxon>Gunneridae</taxon>
        <taxon>Pentapetalae</taxon>
        <taxon>rosids</taxon>
        <taxon>malvids</taxon>
        <taxon>Sapindales</taxon>
        <taxon>Sapindaceae</taxon>
        <taxon>Hippocastanoideae</taxon>
        <taxon>Acereae</taxon>
        <taxon>Acer</taxon>
    </lineage>
</organism>
<dbReference type="InterPro" id="IPR001288">
    <property type="entry name" value="Translation_initiation_fac_3"/>
</dbReference>
<dbReference type="PANTHER" id="PTHR10938">
    <property type="entry name" value="TRANSLATION INITIATION FACTOR IF-3"/>
    <property type="match status" value="1"/>
</dbReference>
<evidence type="ECO:0000313" key="1">
    <source>
        <dbReference type="EMBL" id="KAK0603671.1"/>
    </source>
</evidence>
<dbReference type="Proteomes" id="UP001168877">
    <property type="component" value="Unassembled WGS sequence"/>
</dbReference>